<dbReference type="EMBL" id="BMGA01000021">
    <property type="protein sequence ID" value="GGA89095.1"/>
    <property type="molecule type" value="Genomic_DNA"/>
</dbReference>
<dbReference type="RefSeq" id="WP_188495868.1">
    <property type="nucleotide sequence ID" value="NZ_BMGA01000021.1"/>
</dbReference>
<organism evidence="2 3">
    <name type="scientific">Flavobacterium palustre</name>
    <dbReference type="NCBI Taxonomy" id="1476463"/>
    <lineage>
        <taxon>Bacteria</taxon>
        <taxon>Pseudomonadati</taxon>
        <taxon>Bacteroidota</taxon>
        <taxon>Flavobacteriia</taxon>
        <taxon>Flavobacteriales</taxon>
        <taxon>Flavobacteriaceae</taxon>
        <taxon>Flavobacterium</taxon>
    </lineage>
</organism>
<keyword evidence="1" id="KW-0472">Membrane</keyword>
<evidence type="ECO:0000313" key="2">
    <source>
        <dbReference type="EMBL" id="GGA89095.1"/>
    </source>
</evidence>
<keyword evidence="3" id="KW-1185">Reference proteome</keyword>
<sequence>MRLFFKYIFSIVLMICFAGYSIQFLSDYGLRKWNNTNYNDWENIISGQINSDIIINGSSRGYVGYNPIIIGGLLNKSCFNIAFDAGGYYLQQSKFDIYLKKNIKPKIIIQNIDLAHFNKNVVLPNESQFIPFVNYSDINYFITKYDTKFYYLRYTPLLKYNQNLKLLKHGLVANFSDLVDKNAKTFQGYCPQNRIFKVDYHNLKNEIYIDKKSILKYKRLLNEIVDFYFSRLDNNAKVIFVWAPEYKLRLTNDFELKRKAIINEMNLIQKKHRNFYFIDMAYDEIANDNKYYYDTFHLNELGSNVFSKKLSVKINKHLN</sequence>
<gene>
    <name evidence="2" type="ORF">GCM10008015_31980</name>
</gene>
<evidence type="ECO:0000256" key="1">
    <source>
        <dbReference type="SAM" id="Phobius"/>
    </source>
</evidence>
<proteinExistence type="predicted"/>
<evidence type="ECO:0000313" key="3">
    <source>
        <dbReference type="Proteomes" id="UP000658793"/>
    </source>
</evidence>
<name>A0ABQ1HTL1_9FLAO</name>
<dbReference type="Proteomes" id="UP000658793">
    <property type="component" value="Unassembled WGS sequence"/>
</dbReference>
<comment type="caution">
    <text evidence="2">The sequence shown here is derived from an EMBL/GenBank/DDBJ whole genome shotgun (WGS) entry which is preliminary data.</text>
</comment>
<dbReference type="SUPFAM" id="SSF52266">
    <property type="entry name" value="SGNH hydrolase"/>
    <property type="match status" value="1"/>
</dbReference>
<evidence type="ECO:0008006" key="4">
    <source>
        <dbReference type="Google" id="ProtNLM"/>
    </source>
</evidence>
<feature type="transmembrane region" description="Helical" evidence="1">
    <location>
        <begin position="7"/>
        <end position="25"/>
    </location>
</feature>
<protein>
    <recommendedName>
        <fullName evidence="4">SGNH/GDSL hydrolase family protein</fullName>
    </recommendedName>
</protein>
<keyword evidence="1" id="KW-1133">Transmembrane helix</keyword>
<keyword evidence="1" id="KW-0812">Transmembrane</keyword>
<reference evidence="3" key="1">
    <citation type="journal article" date="2019" name="Int. J. Syst. Evol. Microbiol.">
        <title>The Global Catalogue of Microorganisms (GCM) 10K type strain sequencing project: providing services to taxonomists for standard genome sequencing and annotation.</title>
        <authorList>
            <consortium name="The Broad Institute Genomics Platform"/>
            <consortium name="The Broad Institute Genome Sequencing Center for Infectious Disease"/>
            <person name="Wu L."/>
            <person name="Ma J."/>
        </authorList>
    </citation>
    <scope>NUCLEOTIDE SEQUENCE [LARGE SCALE GENOMIC DNA]</scope>
    <source>
        <strain evidence="3">CGMCC 1.12811</strain>
    </source>
</reference>
<accession>A0ABQ1HTL1</accession>